<protein>
    <recommendedName>
        <fullName evidence="5">Bacteriophage tail tape measure N-terminal domain-containing protein</fullName>
    </recommendedName>
</protein>
<keyword evidence="4" id="KW-1185">Reference proteome</keyword>
<evidence type="ECO:0000313" key="3">
    <source>
        <dbReference type="EMBL" id="MPR36548.1"/>
    </source>
</evidence>
<evidence type="ECO:0000256" key="1">
    <source>
        <dbReference type="SAM" id="Coils"/>
    </source>
</evidence>
<dbReference type="PANTHER" id="PTHR36812">
    <property type="entry name" value="NEUROFILAMENT TRIPLET M PROTEIN-LIKE PROTEIN"/>
    <property type="match status" value="1"/>
</dbReference>
<evidence type="ECO:0000256" key="2">
    <source>
        <dbReference type="SAM" id="MobiDB-lite"/>
    </source>
</evidence>
<comment type="caution">
    <text evidence="3">The sequence shown here is derived from an EMBL/GenBank/DDBJ whole genome shotgun (WGS) entry which is preliminary data.</text>
</comment>
<evidence type="ECO:0008006" key="5">
    <source>
        <dbReference type="Google" id="ProtNLM"/>
    </source>
</evidence>
<dbReference type="PANTHER" id="PTHR36812:SF9">
    <property type="entry name" value="MYB-LIKE PROTEIN X ISOFORM X1"/>
    <property type="match status" value="1"/>
</dbReference>
<dbReference type="RefSeq" id="WP_152764551.1">
    <property type="nucleotide sequence ID" value="NZ_WHLY01000002.1"/>
</dbReference>
<sequence>MTNDQIKIEMLGDATKLQNEIDSTNTKAKELRKTIKEIELDGGKGSEKWQKYKAELKGTEEAAKKLALELKQMNVADMTIRQLEQHAKALAKELKNADRSSQDFATNSKRLGEVEQELAKANKQAKELKGAGDDLAKPGLWGKISSGVKSVGTAFQAIMALQILQFIISIGTKIFETTAKFEKYGKVLETALGSQKEAKQSMEAIKKMAAETAFSVDELTDGYVKMVNRGLRPSQKEMVALADLAASQGKTFDQLVEAVLDAQQGEFERLKEFGIKAKKEGDNVSLSFKGQTQTVKNNEQAIYDAMIAMGAMTGVAGQNAEMMQTLDGKSSNLGDSFDALTVELGTGLKPVFIAIIDLIQMALPLIGFLGKAIGTVVLVAKSLVMGVVDTVMNAGKSIFSLVEAGKLALEGNLSGAKTAMDQSSKYAEKSVLAIKNNVQQGAKEIANMWVNPDAAVKAEFAGKKQGDAYQGQLTDAQKKEAAKREKEAEKEAAKKKKIEEKNLEDIGKANEKALELLAQLEAEHDQKTADNSLEVETAKIEEKRRKRLKEINDSLADEKNKEAARVAINRNADAELEKAQADFLKKKRAAEAEAAQKRLEAENFIRGQERQAEMALLDWKEIQARGNATKLVAIKKERLDLELRFLKEKLEAERLAESQKAATEITDLEQLAVALNAIDARYQQEAVTAEAKTAAEKLAIDKDLQEKKKANLKAYSDMFASLLKGDLDGFMSTASSMLQGHKTKLQEQMSADMQYYEMGAQAATQAVAFLNNLAQQKAEKHIAEAARERDAKLGILQNELTVTESLITSSSNYVQALKDAETARLTELQRILTSETTSEEEKRDALKRYYSEQFQQMKAAEEQKIKDLQHEANLAKTEDEKQAIEAKIKLAKEESETKVKLAEEELESKKKTIDELTTFTTETTEAVLAEATEASETQVKLAEDEAQQKYDTKVDLEEAIAEENRIYREKESAEKKKAWEAQKKADIATALITGALAILKALANFFPLNIVLAATAGVVTAIQINKIKNQTPPQFDHGGFVARGGRHGSQYGQGGIQLIDRASGREVGEMEGDEAIVSREQTEANWPIIERMFRNARTPGMRDKPVAAAPPMAFRDGGRFESPYFEKSMYLFGIKKKKKEAEEMARQAEADAAKAAAEAEAMMDSYGFDDAGAYGGIDQGGVGINGDTAAAQAAHEKAQKQGEMQLQLLQDIVDGLVVTVEKLDQVSTAVVGTGNEMSGGLSRVESAVRSVEGAVNAANTQGRFSELIGAISSLGGTTGG</sequence>
<feature type="coiled-coil region" evidence="1">
    <location>
        <begin position="14"/>
        <end position="131"/>
    </location>
</feature>
<dbReference type="AlphaFoldDB" id="A0A7C9FZZ1"/>
<feature type="compositionally biased region" description="Basic and acidic residues" evidence="2">
    <location>
        <begin position="476"/>
        <end position="488"/>
    </location>
</feature>
<evidence type="ECO:0000313" key="4">
    <source>
        <dbReference type="Proteomes" id="UP000479293"/>
    </source>
</evidence>
<feature type="coiled-coil region" evidence="1">
    <location>
        <begin position="1131"/>
        <end position="1165"/>
    </location>
</feature>
<dbReference type="EMBL" id="WHLY01000002">
    <property type="protein sequence ID" value="MPR36548.1"/>
    <property type="molecule type" value="Genomic_DNA"/>
</dbReference>
<accession>A0A7C9FZZ1</accession>
<reference evidence="3 4" key="1">
    <citation type="submission" date="2019-10" db="EMBL/GenBank/DDBJ databases">
        <title>Draft Genome Sequence of Cytophagaceae sp. SJW1-29.</title>
        <authorList>
            <person name="Choi A."/>
        </authorList>
    </citation>
    <scope>NUCLEOTIDE SEQUENCE [LARGE SCALE GENOMIC DNA]</scope>
    <source>
        <strain evidence="3 4">SJW1-29</strain>
    </source>
</reference>
<name>A0A7C9FZZ1_9BACT</name>
<keyword evidence="1" id="KW-0175">Coiled coil</keyword>
<dbReference type="Proteomes" id="UP000479293">
    <property type="component" value="Unassembled WGS sequence"/>
</dbReference>
<feature type="coiled-coil region" evidence="1">
    <location>
        <begin position="851"/>
        <end position="976"/>
    </location>
</feature>
<gene>
    <name evidence="3" type="ORF">GBK04_25210</name>
</gene>
<organism evidence="3 4">
    <name type="scientific">Salmonirosea aquatica</name>
    <dbReference type="NCBI Taxonomy" id="2654236"/>
    <lineage>
        <taxon>Bacteria</taxon>
        <taxon>Pseudomonadati</taxon>
        <taxon>Bacteroidota</taxon>
        <taxon>Cytophagia</taxon>
        <taxon>Cytophagales</taxon>
        <taxon>Spirosomataceae</taxon>
        <taxon>Salmonirosea</taxon>
    </lineage>
</organism>
<feature type="region of interest" description="Disordered" evidence="2">
    <location>
        <begin position="469"/>
        <end position="488"/>
    </location>
</feature>
<proteinExistence type="predicted"/>